<dbReference type="Proteomes" id="UP000054653">
    <property type="component" value="Unassembled WGS sequence"/>
</dbReference>
<comment type="caution">
    <text evidence="1">The sequence shown here is derived from an EMBL/GenBank/DDBJ whole genome shotgun (WGS) entry which is preliminary data.</text>
</comment>
<gene>
    <name evidence="1" type="ORF">T03_14977</name>
</gene>
<reference evidence="1 2" key="1">
    <citation type="submission" date="2015-01" db="EMBL/GenBank/DDBJ databases">
        <title>Evolution of Trichinella species and genotypes.</title>
        <authorList>
            <person name="Korhonen P.K."/>
            <person name="Edoardo P."/>
            <person name="Giuseppe L.R."/>
            <person name="Gasser R.B."/>
        </authorList>
    </citation>
    <scope>NUCLEOTIDE SEQUENCE [LARGE SCALE GENOMIC DNA]</scope>
    <source>
        <strain evidence="1">ISS120</strain>
    </source>
</reference>
<dbReference type="AlphaFoldDB" id="A0A0V1ANR4"/>
<keyword evidence="2" id="KW-1185">Reference proteome</keyword>
<protein>
    <submittedName>
        <fullName evidence="1">Uncharacterized protein</fullName>
    </submittedName>
</protein>
<evidence type="ECO:0000313" key="2">
    <source>
        <dbReference type="Proteomes" id="UP000054653"/>
    </source>
</evidence>
<evidence type="ECO:0000313" key="1">
    <source>
        <dbReference type="EMBL" id="KRY26456.1"/>
    </source>
</evidence>
<sequence>MQIGPFENELYISSAPVKLTLLTSRSLERYLLNLFVNDVRRMNNGAFRAMTDRKEK</sequence>
<organism evidence="1 2">
    <name type="scientific">Trichinella britovi</name>
    <name type="common">Parasitic roundworm</name>
    <dbReference type="NCBI Taxonomy" id="45882"/>
    <lineage>
        <taxon>Eukaryota</taxon>
        <taxon>Metazoa</taxon>
        <taxon>Ecdysozoa</taxon>
        <taxon>Nematoda</taxon>
        <taxon>Enoplea</taxon>
        <taxon>Dorylaimia</taxon>
        <taxon>Trichinellida</taxon>
        <taxon>Trichinellidae</taxon>
        <taxon>Trichinella</taxon>
    </lineage>
</organism>
<proteinExistence type="predicted"/>
<dbReference type="EMBL" id="JYDI01001807">
    <property type="protein sequence ID" value="KRY26456.1"/>
    <property type="molecule type" value="Genomic_DNA"/>
</dbReference>
<accession>A0A0V1ANR4</accession>
<name>A0A0V1ANR4_TRIBR</name>